<keyword evidence="2" id="KW-0012">Acyltransferase</keyword>
<feature type="domain" description="N-acetyltransferase" evidence="3">
    <location>
        <begin position="2"/>
        <end position="166"/>
    </location>
</feature>
<protein>
    <submittedName>
        <fullName evidence="4">Putative acetyltransferase</fullName>
    </submittedName>
</protein>
<evidence type="ECO:0000313" key="5">
    <source>
        <dbReference type="Proteomes" id="UP000092698"/>
    </source>
</evidence>
<dbReference type="Gene3D" id="3.40.630.30">
    <property type="match status" value="1"/>
</dbReference>
<dbReference type="Pfam" id="PF00583">
    <property type="entry name" value="Acetyltransf_1"/>
    <property type="match status" value="1"/>
</dbReference>
<keyword evidence="5" id="KW-1185">Reference proteome</keyword>
<dbReference type="Proteomes" id="UP000092698">
    <property type="component" value="Chromosome"/>
</dbReference>
<evidence type="ECO:0000259" key="3">
    <source>
        <dbReference type="PROSITE" id="PS51186"/>
    </source>
</evidence>
<dbReference type="EMBL" id="CP016545">
    <property type="protein sequence ID" value="ANU07736.1"/>
    <property type="molecule type" value="Genomic_DNA"/>
</dbReference>
<reference evidence="4 5" key="1">
    <citation type="submission" date="2016-07" db="EMBL/GenBank/DDBJ databases">
        <title>Complete genome sequence of Altererythrobacter namhicola JCM 16345T, containing esterase-encoding genes.</title>
        <authorList>
            <person name="Cheng H."/>
            <person name="Wu Y.-H."/>
            <person name="Jian S.-L."/>
            <person name="Huo Y.-Y."/>
            <person name="Wang C.-S."/>
            <person name="Xu X.-W."/>
        </authorList>
    </citation>
    <scope>NUCLEOTIDE SEQUENCE [LARGE SCALE GENOMIC DNA]</scope>
    <source>
        <strain evidence="4 5">JCM 16345</strain>
    </source>
</reference>
<dbReference type="OrthoDB" id="119501at2"/>
<name>A0A1C7D8B9_9SPHN</name>
<gene>
    <name evidence="4" type="ORF">A6F65_01431</name>
</gene>
<dbReference type="PANTHER" id="PTHR43877">
    <property type="entry name" value="AMINOALKYLPHOSPHONATE N-ACETYLTRANSFERASE-RELATED-RELATED"/>
    <property type="match status" value="1"/>
</dbReference>
<proteinExistence type="predicted"/>
<dbReference type="CDD" id="cd04301">
    <property type="entry name" value="NAT_SF"/>
    <property type="match status" value="1"/>
</dbReference>
<dbReference type="InterPro" id="IPR000182">
    <property type="entry name" value="GNAT_dom"/>
</dbReference>
<dbReference type="PROSITE" id="PS51186">
    <property type="entry name" value="GNAT"/>
    <property type="match status" value="1"/>
</dbReference>
<keyword evidence="1 4" id="KW-0808">Transferase</keyword>
<dbReference type="AlphaFoldDB" id="A0A1C7D8B9"/>
<evidence type="ECO:0000256" key="2">
    <source>
        <dbReference type="ARBA" id="ARBA00023315"/>
    </source>
</evidence>
<evidence type="ECO:0000256" key="1">
    <source>
        <dbReference type="ARBA" id="ARBA00022679"/>
    </source>
</evidence>
<dbReference type="GO" id="GO:0016747">
    <property type="term" value="F:acyltransferase activity, transferring groups other than amino-acyl groups"/>
    <property type="evidence" value="ECO:0007669"/>
    <property type="project" value="InterPro"/>
</dbReference>
<evidence type="ECO:0000313" key="4">
    <source>
        <dbReference type="EMBL" id="ANU07736.1"/>
    </source>
</evidence>
<dbReference type="STRING" id="645517.A6F65_01431"/>
<dbReference type="InterPro" id="IPR016181">
    <property type="entry name" value="Acyl_CoA_acyltransferase"/>
</dbReference>
<dbReference type="KEGG" id="anh:A6F65_01431"/>
<organism evidence="4 5">
    <name type="scientific">Paraurantiacibacter namhicola</name>
    <dbReference type="NCBI Taxonomy" id="645517"/>
    <lineage>
        <taxon>Bacteria</taxon>
        <taxon>Pseudomonadati</taxon>
        <taxon>Pseudomonadota</taxon>
        <taxon>Alphaproteobacteria</taxon>
        <taxon>Sphingomonadales</taxon>
        <taxon>Erythrobacteraceae</taxon>
        <taxon>Paraurantiacibacter</taxon>
    </lineage>
</organism>
<dbReference type="RefSeq" id="WP_067787188.1">
    <property type="nucleotide sequence ID" value="NZ_CP016545.1"/>
</dbReference>
<dbReference type="SUPFAM" id="SSF55729">
    <property type="entry name" value="Acyl-CoA N-acyltransferases (Nat)"/>
    <property type="match status" value="1"/>
</dbReference>
<accession>A0A1C7D8B9</accession>
<dbReference type="InterPro" id="IPR050832">
    <property type="entry name" value="Bact_Acetyltransf"/>
</dbReference>
<sequence>MTTVVAARPDDAPEVEELIECGYRGDSARRGWTHEADILYDKRCAPGQIAGMLADPAVTILLARSGKELLGCVALTRRPGGVLYLGMLCVMPDLQSAGLGRTLLDAAEDLAREEGTLTITMQVIDTRHSLIAWYERRGYAQTGETAPFPVSLDPPLTFTILEKRLETA</sequence>